<proteinExistence type="predicted"/>
<comment type="caution">
    <text evidence="2">The sequence shown here is derived from an EMBL/GenBank/DDBJ whole genome shotgun (WGS) entry which is preliminary data.</text>
</comment>
<accession>A0A2H0RQK3</accession>
<protein>
    <submittedName>
        <fullName evidence="2">Uncharacterized protein</fullName>
    </submittedName>
</protein>
<feature type="region of interest" description="Disordered" evidence="1">
    <location>
        <begin position="49"/>
        <end position="86"/>
    </location>
</feature>
<dbReference type="EMBL" id="PCYM01000001">
    <property type="protein sequence ID" value="PIR48035.1"/>
    <property type="molecule type" value="Genomic_DNA"/>
</dbReference>
<sequence>MKRSWRGMVWLLALLLLMLCAIASGRESWEQHARAKEFDRLVRERRELKEKLEPNPQERGVERPIDVTEKEDYNACDGRQNATNSR</sequence>
<evidence type="ECO:0000313" key="2">
    <source>
        <dbReference type="EMBL" id="PIR48035.1"/>
    </source>
</evidence>
<evidence type="ECO:0000256" key="1">
    <source>
        <dbReference type="SAM" id="MobiDB-lite"/>
    </source>
</evidence>
<reference evidence="2 3" key="1">
    <citation type="submission" date="2017-09" db="EMBL/GenBank/DDBJ databases">
        <title>Depth-based differentiation of microbial function through sediment-hosted aquifers and enrichment of novel symbionts in the deep terrestrial subsurface.</title>
        <authorList>
            <person name="Probst A.J."/>
            <person name="Ladd B."/>
            <person name="Jarett J.K."/>
            <person name="Geller-Mcgrath D.E."/>
            <person name="Sieber C.M."/>
            <person name="Emerson J.B."/>
            <person name="Anantharaman K."/>
            <person name="Thomas B.C."/>
            <person name="Malmstrom R."/>
            <person name="Stieglmeier M."/>
            <person name="Klingl A."/>
            <person name="Woyke T."/>
            <person name="Ryan C.M."/>
            <person name="Banfield J.F."/>
        </authorList>
    </citation>
    <scope>NUCLEOTIDE SEQUENCE [LARGE SCALE GENOMIC DNA]</scope>
    <source>
        <strain evidence="2">CG10_big_fil_rev_8_21_14_0_10_50_16</strain>
    </source>
</reference>
<feature type="compositionally biased region" description="Basic and acidic residues" evidence="1">
    <location>
        <begin position="59"/>
        <end position="73"/>
    </location>
</feature>
<organism evidence="2 3">
    <name type="scientific">Candidatus Uhrbacteria bacterium CG10_big_fil_rev_8_21_14_0_10_50_16</name>
    <dbReference type="NCBI Taxonomy" id="1975039"/>
    <lineage>
        <taxon>Bacteria</taxon>
        <taxon>Candidatus Uhriibacteriota</taxon>
    </lineage>
</organism>
<evidence type="ECO:0000313" key="3">
    <source>
        <dbReference type="Proteomes" id="UP000230084"/>
    </source>
</evidence>
<gene>
    <name evidence="2" type="ORF">COV06_01395</name>
</gene>
<dbReference type="AlphaFoldDB" id="A0A2H0RQK3"/>
<name>A0A2H0RQK3_9BACT</name>
<dbReference type="Proteomes" id="UP000230084">
    <property type="component" value="Unassembled WGS sequence"/>
</dbReference>